<dbReference type="CDD" id="cd00093">
    <property type="entry name" value="HTH_XRE"/>
    <property type="match status" value="1"/>
</dbReference>
<keyword evidence="3" id="KW-1185">Reference proteome</keyword>
<dbReference type="PROSITE" id="PS50943">
    <property type="entry name" value="HTH_CROC1"/>
    <property type="match status" value="1"/>
</dbReference>
<proteinExistence type="predicted"/>
<dbReference type="InterPro" id="IPR001387">
    <property type="entry name" value="Cro/C1-type_HTH"/>
</dbReference>
<reference evidence="2 3" key="1">
    <citation type="journal article" date="2011" name="Stand. Genomic Sci.">
        <title>Complete genome sequence of Syntrophobotulus glycolicus type strain (FlGlyR).</title>
        <authorList>
            <person name="Han C."/>
            <person name="Mwirichia R."/>
            <person name="Chertkov O."/>
            <person name="Held B."/>
            <person name="Lapidus A."/>
            <person name="Nolan M."/>
            <person name="Lucas S."/>
            <person name="Hammon N."/>
            <person name="Deshpande S."/>
            <person name="Cheng J.F."/>
            <person name="Tapia R."/>
            <person name="Goodwin L."/>
            <person name="Pitluck S."/>
            <person name="Huntemann M."/>
            <person name="Liolios K."/>
            <person name="Ivanova N."/>
            <person name="Pagani I."/>
            <person name="Mavromatis K."/>
            <person name="Ovchinikova G."/>
            <person name="Pati A."/>
            <person name="Chen A."/>
            <person name="Palaniappan K."/>
            <person name="Land M."/>
            <person name="Hauser L."/>
            <person name="Brambilla E.M."/>
            <person name="Rohde M."/>
            <person name="Spring S."/>
            <person name="Sikorski J."/>
            <person name="Goker M."/>
            <person name="Woyke T."/>
            <person name="Bristow J."/>
            <person name="Eisen J.A."/>
            <person name="Markowitz V."/>
            <person name="Hugenholtz P."/>
            <person name="Kyrpides N.C."/>
            <person name="Klenk H.P."/>
            <person name="Detter J.C."/>
        </authorList>
    </citation>
    <scope>NUCLEOTIDE SEQUENCE [LARGE SCALE GENOMIC DNA]</scope>
    <source>
        <strain evidence="3">DSM 8271 / FlGlyR</strain>
    </source>
</reference>
<evidence type="ECO:0000313" key="2">
    <source>
        <dbReference type="EMBL" id="ADY56935.1"/>
    </source>
</evidence>
<dbReference type="EMBL" id="CP002547">
    <property type="protein sequence ID" value="ADY56935.1"/>
    <property type="molecule type" value="Genomic_DNA"/>
</dbReference>
<organism evidence="2 3">
    <name type="scientific">Syntrophobotulus glycolicus (strain DSM 8271 / FlGlyR)</name>
    <dbReference type="NCBI Taxonomy" id="645991"/>
    <lineage>
        <taxon>Bacteria</taxon>
        <taxon>Bacillati</taxon>
        <taxon>Bacillota</taxon>
        <taxon>Clostridia</taxon>
        <taxon>Eubacteriales</taxon>
        <taxon>Desulfitobacteriaceae</taxon>
        <taxon>Syntrophobotulus</taxon>
    </lineage>
</organism>
<feature type="domain" description="HTH cro/C1-type" evidence="1">
    <location>
        <begin position="32"/>
        <end position="67"/>
    </location>
</feature>
<dbReference type="Proteomes" id="UP000007488">
    <property type="component" value="Chromosome"/>
</dbReference>
<sequence>MKWDELRKDLVSNLTEDEQDEIALKVKIVGEILQARQEQQITQMALEELSGVRQPVIARLENGDTDPHT</sequence>
<protein>
    <submittedName>
        <fullName evidence="2">Helix-turn-helix domain protein</fullName>
    </submittedName>
</protein>
<name>F0SX75_SYNGF</name>
<dbReference type="RefSeq" id="WP_013625755.1">
    <property type="nucleotide sequence ID" value="NC_015172.1"/>
</dbReference>
<dbReference type="HOGENOM" id="CLU_066192_18_4_9"/>
<dbReference type="STRING" id="645991.Sgly_2658"/>
<dbReference type="eggNOG" id="COG3620">
    <property type="taxonomic scope" value="Bacteria"/>
</dbReference>
<dbReference type="GO" id="GO:0003677">
    <property type="term" value="F:DNA binding"/>
    <property type="evidence" value="ECO:0007669"/>
    <property type="project" value="InterPro"/>
</dbReference>
<dbReference type="InterPro" id="IPR010982">
    <property type="entry name" value="Lambda_DNA-bd_dom_sf"/>
</dbReference>
<dbReference type="KEGG" id="sgy:Sgly_2658"/>
<dbReference type="Gene3D" id="1.10.260.40">
    <property type="entry name" value="lambda repressor-like DNA-binding domains"/>
    <property type="match status" value="1"/>
</dbReference>
<evidence type="ECO:0000313" key="3">
    <source>
        <dbReference type="Proteomes" id="UP000007488"/>
    </source>
</evidence>
<dbReference type="InterPro" id="IPR039554">
    <property type="entry name" value="HigA2-like_HTH"/>
</dbReference>
<accession>F0SX75</accession>
<evidence type="ECO:0000259" key="1">
    <source>
        <dbReference type="PROSITE" id="PS50943"/>
    </source>
</evidence>
<dbReference type="Pfam" id="PF13744">
    <property type="entry name" value="HTH_37"/>
    <property type="match status" value="1"/>
</dbReference>
<dbReference type="SUPFAM" id="SSF47413">
    <property type="entry name" value="lambda repressor-like DNA-binding domains"/>
    <property type="match status" value="1"/>
</dbReference>
<dbReference type="AlphaFoldDB" id="F0SX75"/>
<gene>
    <name evidence="2" type="ordered locus">Sgly_2658</name>
</gene>
<reference evidence="3" key="2">
    <citation type="submission" date="2011-02" db="EMBL/GenBank/DDBJ databases">
        <title>The complete genome of Syntrophobotulus glycolicus DSM 8271.</title>
        <authorList>
            <person name="Lucas S."/>
            <person name="Copeland A."/>
            <person name="Lapidus A."/>
            <person name="Bruce D."/>
            <person name="Goodwin L."/>
            <person name="Pitluck S."/>
            <person name="Kyrpides N."/>
            <person name="Mavromatis K."/>
            <person name="Pagani I."/>
            <person name="Ivanova N."/>
            <person name="Mikhailova N."/>
            <person name="Chertkov O."/>
            <person name="Held B."/>
            <person name="Detter J.C."/>
            <person name="Tapia R."/>
            <person name="Han C."/>
            <person name="Land M."/>
            <person name="Hauser L."/>
            <person name="Markowitz V."/>
            <person name="Cheng J.-F."/>
            <person name="Hugenholtz P."/>
            <person name="Woyke T."/>
            <person name="Wu D."/>
            <person name="Spring S."/>
            <person name="Schroeder M."/>
            <person name="Brambilla E."/>
            <person name="Klenk H.-P."/>
            <person name="Eisen J.A."/>
        </authorList>
    </citation>
    <scope>NUCLEOTIDE SEQUENCE [LARGE SCALE GENOMIC DNA]</scope>
    <source>
        <strain evidence="3">DSM 8271 / FlGlyR</strain>
    </source>
</reference>